<evidence type="ECO:0000259" key="1">
    <source>
        <dbReference type="Pfam" id="PF13817"/>
    </source>
</evidence>
<name>A0A4R5QCD3_9PROT</name>
<accession>A0A4R5QCD3</accession>
<keyword evidence="3" id="KW-1185">Reference proteome</keyword>
<sequence>MAMTLIQTTKLNGVDPQAWLTDVLERIVSGRTKSTELDALLPWNWRPDADLPIAAAARSTTPGRQNGCSPGCRRHCQCPPA</sequence>
<dbReference type="InterPro" id="IPR039552">
    <property type="entry name" value="IS66_C"/>
</dbReference>
<gene>
    <name evidence="2" type="ORF">E2C06_20590</name>
</gene>
<reference evidence="2 3" key="1">
    <citation type="journal article" date="2016" name="J. Microbiol.">
        <title>Dankookia rubra gen. nov., sp. nov., an alphaproteobacterium isolated from sediment of a shallow stream.</title>
        <authorList>
            <person name="Kim W.H."/>
            <person name="Kim D.H."/>
            <person name="Kang K."/>
            <person name="Ahn T.Y."/>
        </authorList>
    </citation>
    <scope>NUCLEOTIDE SEQUENCE [LARGE SCALE GENOMIC DNA]</scope>
    <source>
        <strain evidence="2 3">JCM30602</strain>
    </source>
</reference>
<organism evidence="2 3">
    <name type="scientific">Dankookia rubra</name>
    <dbReference type="NCBI Taxonomy" id="1442381"/>
    <lineage>
        <taxon>Bacteria</taxon>
        <taxon>Pseudomonadati</taxon>
        <taxon>Pseudomonadota</taxon>
        <taxon>Alphaproteobacteria</taxon>
        <taxon>Acetobacterales</taxon>
        <taxon>Roseomonadaceae</taxon>
        <taxon>Dankookia</taxon>
    </lineage>
</organism>
<proteinExistence type="predicted"/>
<evidence type="ECO:0000313" key="3">
    <source>
        <dbReference type="Proteomes" id="UP000295096"/>
    </source>
</evidence>
<protein>
    <submittedName>
        <fullName evidence="2">Transposase domain-containing protein</fullName>
    </submittedName>
</protein>
<dbReference type="AlphaFoldDB" id="A0A4R5QCD3"/>
<dbReference type="Proteomes" id="UP000295096">
    <property type="component" value="Unassembled WGS sequence"/>
</dbReference>
<dbReference type="EMBL" id="SMSJ01000032">
    <property type="protein sequence ID" value="TDH60764.1"/>
    <property type="molecule type" value="Genomic_DNA"/>
</dbReference>
<dbReference type="Pfam" id="PF13817">
    <property type="entry name" value="DDE_Tnp_IS66_C"/>
    <property type="match status" value="1"/>
</dbReference>
<feature type="domain" description="Transposase IS66 C-terminal" evidence="1">
    <location>
        <begin position="4"/>
        <end position="43"/>
    </location>
</feature>
<dbReference type="OrthoDB" id="9800877at2"/>
<evidence type="ECO:0000313" key="2">
    <source>
        <dbReference type="EMBL" id="TDH60764.1"/>
    </source>
</evidence>
<comment type="caution">
    <text evidence="2">The sequence shown here is derived from an EMBL/GenBank/DDBJ whole genome shotgun (WGS) entry which is preliminary data.</text>
</comment>